<keyword evidence="4" id="KW-0418">Kinase</keyword>
<dbReference type="InterPro" id="IPR017583">
    <property type="entry name" value="Tagatose/fructose_Pkinase"/>
</dbReference>
<evidence type="ECO:0000256" key="1">
    <source>
        <dbReference type="ARBA" id="ARBA00010688"/>
    </source>
</evidence>
<dbReference type="PANTHER" id="PTHR46566">
    <property type="entry name" value="1-PHOSPHOFRUCTOKINASE-RELATED"/>
    <property type="match status" value="1"/>
</dbReference>
<dbReference type="GO" id="GO:0016773">
    <property type="term" value="F:phosphotransferase activity, alcohol group as acceptor"/>
    <property type="evidence" value="ECO:0007669"/>
    <property type="project" value="InterPro"/>
</dbReference>
<evidence type="ECO:0000256" key="2">
    <source>
        <dbReference type="ARBA" id="ARBA00022679"/>
    </source>
</evidence>
<evidence type="ECO:0000313" key="9">
    <source>
        <dbReference type="Proteomes" id="UP000002318"/>
    </source>
</evidence>
<keyword evidence="9" id="KW-1185">Reference proteome</keyword>
<dbReference type="Gene3D" id="3.40.1190.20">
    <property type="match status" value="1"/>
</dbReference>
<evidence type="ECO:0000313" key="8">
    <source>
        <dbReference type="EMBL" id="ADK80011.1"/>
    </source>
</evidence>
<dbReference type="InterPro" id="IPR011611">
    <property type="entry name" value="PfkB_dom"/>
</dbReference>
<evidence type="ECO:0000256" key="4">
    <source>
        <dbReference type="ARBA" id="ARBA00022777"/>
    </source>
</evidence>
<protein>
    <submittedName>
        <fullName evidence="8">PfkB domain protein</fullName>
    </submittedName>
</protein>
<evidence type="ECO:0000259" key="7">
    <source>
        <dbReference type="Pfam" id="PF00294"/>
    </source>
</evidence>
<dbReference type="HOGENOM" id="CLU_050013_0_2_12"/>
<accession>E1RCD1</accession>
<evidence type="ECO:0000256" key="5">
    <source>
        <dbReference type="ARBA" id="ARBA00022840"/>
    </source>
</evidence>
<gene>
    <name evidence="8" type="ordered locus">Spirs_0877</name>
</gene>
<keyword evidence="2 6" id="KW-0808">Transferase</keyword>
<dbReference type="eggNOG" id="COG1105">
    <property type="taxonomic scope" value="Bacteria"/>
</dbReference>
<reference evidence="8 9" key="1">
    <citation type="journal article" date="2010" name="Stand. Genomic Sci.">
        <title>Complete genome sequence of Spirochaeta smaragdinae type strain (SEBR 4228).</title>
        <authorList>
            <person name="Mavromatis K."/>
            <person name="Yasawong M."/>
            <person name="Chertkov O."/>
            <person name="Lapidus A."/>
            <person name="Lucas S."/>
            <person name="Nolan M."/>
            <person name="Del Rio T.G."/>
            <person name="Tice H."/>
            <person name="Cheng J.F."/>
            <person name="Pitluck S."/>
            <person name="Liolios K."/>
            <person name="Ivanova N."/>
            <person name="Tapia R."/>
            <person name="Han C."/>
            <person name="Bruce D."/>
            <person name="Goodwin L."/>
            <person name="Pati A."/>
            <person name="Chen A."/>
            <person name="Palaniappan K."/>
            <person name="Land M."/>
            <person name="Hauser L."/>
            <person name="Chang Y.J."/>
            <person name="Jeffries C.D."/>
            <person name="Detter J.C."/>
            <person name="Rohde M."/>
            <person name="Brambilla E."/>
            <person name="Spring S."/>
            <person name="Goker M."/>
            <person name="Sikorski J."/>
            <person name="Woyke T."/>
            <person name="Bristow J."/>
            <person name="Eisen J.A."/>
            <person name="Markowitz V."/>
            <person name="Hugenholtz P."/>
            <person name="Klenk H.P."/>
            <person name="Kyrpides N.C."/>
        </authorList>
    </citation>
    <scope>NUCLEOTIDE SEQUENCE [LARGE SCALE GENOMIC DNA]</scope>
    <source>
        <strain evidence="9">DSM 11293 / JCM 15392 / SEBR 4228</strain>
    </source>
</reference>
<organism evidence="8 9">
    <name type="scientific">Sediminispirochaeta smaragdinae (strain DSM 11293 / JCM 15392 / SEBR 4228)</name>
    <name type="common">Spirochaeta smaragdinae</name>
    <dbReference type="NCBI Taxonomy" id="573413"/>
    <lineage>
        <taxon>Bacteria</taxon>
        <taxon>Pseudomonadati</taxon>
        <taxon>Spirochaetota</taxon>
        <taxon>Spirochaetia</taxon>
        <taxon>Spirochaetales</taxon>
        <taxon>Spirochaetaceae</taxon>
        <taxon>Sediminispirochaeta</taxon>
    </lineage>
</organism>
<dbReference type="RefSeq" id="WP_013253475.1">
    <property type="nucleotide sequence ID" value="NC_014364.1"/>
</dbReference>
<comment type="similarity">
    <text evidence="1">Belongs to the carbohydrate kinase PfkB family.</text>
</comment>
<dbReference type="AlphaFoldDB" id="E1RCD1"/>
<sequence length="307" mass="32934">MKPILVVCLNPTLQRTLLFSSWSPGEVNRARSSCLDASGKGINVARIINQYEGSDAFSLHLTHCRGEEGELFEKLCRQEDIEIETVEGGGVRTCTTIVDESKGSATEFIEPSTPVDASTVVALQKRFSELLVSSSLLVLSGSVASGYPDDLFAGFCRQAAEHGIPVVADFRGSMLLKALPFHPSVIKINLSEFAATFHLGSRPIGEQEDDRELVNAAWPIMERLEKNGSPVVISRGARETLFLKDGKRTMVPARRVEALNTIGCGDAFTAGLALSLLAGESLASGVALGHELASRNAELLRPGSILP</sequence>
<dbReference type="GO" id="GO:0005524">
    <property type="term" value="F:ATP binding"/>
    <property type="evidence" value="ECO:0007669"/>
    <property type="project" value="UniProtKB-KW"/>
</dbReference>
<dbReference type="InterPro" id="IPR029056">
    <property type="entry name" value="Ribokinase-like"/>
</dbReference>
<dbReference type="OrthoDB" id="357193at2"/>
<dbReference type="EMBL" id="CP002116">
    <property type="protein sequence ID" value="ADK80011.1"/>
    <property type="molecule type" value="Genomic_DNA"/>
</dbReference>
<feature type="domain" description="Carbohydrate kinase PfkB" evidence="7">
    <location>
        <begin position="19"/>
        <end position="294"/>
    </location>
</feature>
<dbReference type="GO" id="GO:0016301">
    <property type="term" value="F:kinase activity"/>
    <property type="evidence" value="ECO:0007669"/>
    <property type="project" value="UniProtKB-KW"/>
</dbReference>
<dbReference type="GO" id="GO:0005975">
    <property type="term" value="P:carbohydrate metabolic process"/>
    <property type="evidence" value="ECO:0007669"/>
    <property type="project" value="InterPro"/>
</dbReference>
<keyword evidence="5" id="KW-0067">ATP-binding</keyword>
<dbReference type="Proteomes" id="UP000002318">
    <property type="component" value="Chromosome"/>
</dbReference>
<dbReference type="STRING" id="573413.Spirs_0877"/>
<evidence type="ECO:0000256" key="3">
    <source>
        <dbReference type="ARBA" id="ARBA00022741"/>
    </source>
</evidence>
<dbReference type="PIRSF" id="PIRSF000535">
    <property type="entry name" value="1PFK/6PFK/LacC"/>
    <property type="match status" value="1"/>
</dbReference>
<dbReference type="Pfam" id="PF00294">
    <property type="entry name" value="PfkB"/>
    <property type="match status" value="1"/>
</dbReference>
<proteinExistence type="inferred from homology"/>
<name>E1RCD1_SEDSS</name>
<dbReference type="PANTHER" id="PTHR46566:SF2">
    <property type="entry name" value="ATP-DEPENDENT 6-PHOSPHOFRUCTOKINASE ISOZYME 2"/>
    <property type="match status" value="1"/>
</dbReference>
<dbReference type="KEGG" id="ssm:Spirs_0877"/>
<dbReference type="SUPFAM" id="SSF53613">
    <property type="entry name" value="Ribokinase-like"/>
    <property type="match status" value="1"/>
</dbReference>
<keyword evidence="3" id="KW-0547">Nucleotide-binding</keyword>
<evidence type="ECO:0000256" key="6">
    <source>
        <dbReference type="PIRNR" id="PIRNR000535"/>
    </source>
</evidence>